<name>A0ABV7VTK2_9GAMM</name>
<keyword evidence="1" id="KW-0145">Chemotaxis</keyword>
<evidence type="ECO:0000256" key="1">
    <source>
        <dbReference type="ARBA" id="ARBA00022500"/>
    </source>
</evidence>
<accession>A0ABV7VTK2</accession>
<gene>
    <name evidence="3" type="ORF">ACFOMG_08800</name>
</gene>
<feature type="domain" description="Chemotaxis phosphatase CheX-like" evidence="2">
    <location>
        <begin position="42"/>
        <end position="139"/>
    </location>
</feature>
<proteinExistence type="predicted"/>
<dbReference type="Pfam" id="PF13690">
    <property type="entry name" value="CheX"/>
    <property type="match status" value="1"/>
</dbReference>
<dbReference type="Proteomes" id="UP001595722">
    <property type="component" value="Unassembled WGS sequence"/>
</dbReference>
<evidence type="ECO:0000313" key="4">
    <source>
        <dbReference type="Proteomes" id="UP001595722"/>
    </source>
</evidence>
<evidence type="ECO:0000259" key="2">
    <source>
        <dbReference type="Pfam" id="PF13690"/>
    </source>
</evidence>
<comment type="caution">
    <text evidence="3">The sequence shown here is derived from an EMBL/GenBank/DDBJ whole genome shotgun (WGS) entry which is preliminary data.</text>
</comment>
<dbReference type="PANTHER" id="PTHR39452">
    <property type="entry name" value="CHEY-P PHOSPHATASE CHEX"/>
    <property type="match status" value="1"/>
</dbReference>
<protein>
    <submittedName>
        <fullName evidence="3">Chemotaxis protein CheX</fullName>
    </submittedName>
</protein>
<keyword evidence="4" id="KW-1185">Reference proteome</keyword>
<dbReference type="RefSeq" id="WP_376866072.1">
    <property type="nucleotide sequence ID" value="NZ_JBHRYB010000005.1"/>
</dbReference>
<dbReference type="EMBL" id="JBHRYB010000005">
    <property type="protein sequence ID" value="MFC3680197.1"/>
    <property type="molecule type" value="Genomic_DNA"/>
</dbReference>
<reference evidence="4" key="1">
    <citation type="journal article" date="2019" name="Int. J. Syst. Evol. Microbiol.">
        <title>The Global Catalogue of Microorganisms (GCM) 10K type strain sequencing project: providing services to taxonomists for standard genome sequencing and annotation.</title>
        <authorList>
            <consortium name="The Broad Institute Genomics Platform"/>
            <consortium name="The Broad Institute Genome Sequencing Center for Infectious Disease"/>
            <person name="Wu L."/>
            <person name="Ma J."/>
        </authorList>
    </citation>
    <scope>NUCLEOTIDE SEQUENCE [LARGE SCALE GENOMIC DNA]</scope>
    <source>
        <strain evidence="4">KCTC 42424</strain>
    </source>
</reference>
<dbReference type="InterPro" id="IPR028051">
    <property type="entry name" value="CheX-like_dom"/>
</dbReference>
<organism evidence="3 4">
    <name type="scientific">Bacterioplanoides pacificum</name>
    <dbReference type="NCBI Taxonomy" id="1171596"/>
    <lineage>
        <taxon>Bacteria</taxon>
        <taxon>Pseudomonadati</taxon>
        <taxon>Pseudomonadota</taxon>
        <taxon>Gammaproteobacteria</taxon>
        <taxon>Oceanospirillales</taxon>
        <taxon>Oceanospirillaceae</taxon>
        <taxon>Bacterioplanoides</taxon>
    </lineage>
</organism>
<dbReference type="SUPFAM" id="SSF103039">
    <property type="entry name" value="CheC-like"/>
    <property type="match status" value="1"/>
</dbReference>
<sequence>MNVDFINPFVASIAEILNTMASMTVEHQKPFLKHGEQPLGPVSAMIPMRGDTVHGSLAISFSDTAILKIASNMLGEEIRELDDTCHNLTGEITNMLSGGARKRLWEKGYNFDMAQPDLLDASQPLVHHAKSPVVVIPFTTCAGDFYIEVALAENFSRAELSLS</sequence>
<dbReference type="InterPro" id="IPR038756">
    <property type="entry name" value="CheX-like"/>
</dbReference>
<evidence type="ECO:0000313" key="3">
    <source>
        <dbReference type="EMBL" id="MFC3680197.1"/>
    </source>
</evidence>
<dbReference type="Gene3D" id="3.40.1550.10">
    <property type="entry name" value="CheC-like"/>
    <property type="match status" value="1"/>
</dbReference>
<dbReference type="InterPro" id="IPR028976">
    <property type="entry name" value="CheC-like_sf"/>
</dbReference>
<dbReference type="CDD" id="cd17906">
    <property type="entry name" value="CheX"/>
    <property type="match status" value="1"/>
</dbReference>
<dbReference type="PANTHER" id="PTHR39452:SF1">
    <property type="entry name" value="CHEY-P PHOSPHATASE CHEX"/>
    <property type="match status" value="1"/>
</dbReference>